<dbReference type="Proteomes" id="UP000515211">
    <property type="component" value="Chromosome 9"/>
</dbReference>
<name>A0A6P5MSZ8_ARADU</name>
<protein>
    <submittedName>
        <fullName evidence="3">Uncharacterized protein LOC110274955</fullName>
    </submittedName>
</protein>
<feature type="region of interest" description="Disordered" evidence="1">
    <location>
        <begin position="46"/>
        <end position="77"/>
    </location>
</feature>
<evidence type="ECO:0000256" key="1">
    <source>
        <dbReference type="SAM" id="MobiDB-lite"/>
    </source>
</evidence>
<evidence type="ECO:0000313" key="3">
    <source>
        <dbReference type="RefSeq" id="XP_020985948.1"/>
    </source>
</evidence>
<dbReference type="GeneID" id="110274955"/>
<dbReference type="AlphaFoldDB" id="A0A6P5MSZ8"/>
<keyword evidence="2" id="KW-1185">Reference proteome</keyword>
<gene>
    <name evidence="3" type="primary">LOC110274955</name>
</gene>
<reference evidence="2" key="1">
    <citation type="journal article" date="2016" name="Nat. Genet.">
        <title>The genome sequences of Arachis duranensis and Arachis ipaensis, the diploid ancestors of cultivated peanut.</title>
        <authorList>
            <person name="Bertioli D.J."/>
            <person name="Cannon S.B."/>
            <person name="Froenicke L."/>
            <person name="Huang G."/>
            <person name="Farmer A.D."/>
            <person name="Cannon E.K."/>
            <person name="Liu X."/>
            <person name="Gao D."/>
            <person name="Clevenger J."/>
            <person name="Dash S."/>
            <person name="Ren L."/>
            <person name="Moretzsohn M.C."/>
            <person name="Shirasawa K."/>
            <person name="Huang W."/>
            <person name="Vidigal B."/>
            <person name="Abernathy B."/>
            <person name="Chu Y."/>
            <person name="Niederhuth C.E."/>
            <person name="Umale P."/>
            <person name="Araujo A.C."/>
            <person name="Kozik A."/>
            <person name="Kim K.D."/>
            <person name="Burow M.D."/>
            <person name="Varshney R.K."/>
            <person name="Wang X."/>
            <person name="Zhang X."/>
            <person name="Barkley N."/>
            <person name="Guimaraes P.M."/>
            <person name="Isobe S."/>
            <person name="Guo B."/>
            <person name="Liao B."/>
            <person name="Stalker H.T."/>
            <person name="Schmitz R.J."/>
            <person name="Scheffler B.E."/>
            <person name="Leal-Bertioli S.C."/>
            <person name="Xun X."/>
            <person name="Jackson S.A."/>
            <person name="Michelmore R."/>
            <person name="Ozias-Akins P."/>
        </authorList>
    </citation>
    <scope>NUCLEOTIDE SEQUENCE [LARGE SCALE GENOMIC DNA]</scope>
    <source>
        <strain evidence="2">cv. V14167</strain>
    </source>
</reference>
<accession>A0A6P5MSZ8</accession>
<organism evidence="2 3">
    <name type="scientific">Arachis duranensis</name>
    <name type="common">Wild peanut</name>
    <dbReference type="NCBI Taxonomy" id="130453"/>
    <lineage>
        <taxon>Eukaryota</taxon>
        <taxon>Viridiplantae</taxon>
        <taxon>Streptophyta</taxon>
        <taxon>Embryophyta</taxon>
        <taxon>Tracheophyta</taxon>
        <taxon>Spermatophyta</taxon>
        <taxon>Magnoliopsida</taxon>
        <taxon>eudicotyledons</taxon>
        <taxon>Gunneridae</taxon>
        <taxon>Pentapetalae</taxon>
        <taxon>rosids</taxon>
        <taxon>fabids</taxon>
        <taxon>Fabales</taxon>
        <taxon>Fabaceae</taxon>
        <taxon>Papilionoideae</taxon>
        <taxon>50 kb inversion clade</taxon>
        <taxon>dalbergioids sensu lato</taxon>
        <taxon>Dalbergieae</taxon>
        <taxon>Pterocarpus clade</taxon>
        <taxon>Arachis</taxon>
    </lineage>
</organism>
<feature type="compositionally biased region" description="Low complexity" evidence="1">
    <location>
        <begin position="46"/>
        <end position="59"/>
    </location>
</feature>
<sequence length="145" mass="15140">MKKKIVYAVPQTPLPAFTFHFSPNPNPLTANPLCHHLTSLCHSVTPPATAASRPPSSSSSHRRTPILKSEGTEQTRGSASSLFLIAVAVSAPSPSPLPHRCCAVALAVASLFCSVKQAQKTATGATMSRIVSANDLTSGPNMNLP</sequence>
<dbReference type="KEGG" id="adu:110274955"/>
<reference evidence="3" key="2">
    <citation type="submission" date="2025-08" db="UniProtKB">
        <authorList>
            <consortium name="RefSeq"/>
        </authorList>
    </citation>
    <scope>IDENTIFICATION</scope>
    <source>
        <tissue evidence="3">Whole plant</tissue>
    </source>
</reference>
<dbReference type="RefSeq" id="XP_020985948.1">
    <property type="nucleotide sequence ID" value="XM_021130289.2"/>
</dbReference>
<proteinExistence type="predicted"/>
<evidence type="ECO:0000313" key="2">
    <source>
        <dbReference type="Proteomes" id="UP000515211"/>
    </source>
</evidence>